<feature type="chain" id="PRO_5008718807" evidence="1">
    <location>
        <begin position="31"/>
        <end position="491"/>
    </location>
</feature>
<feature type="signal peptide" evidence="1">
    <location>
        <begin position="1"/>
        <end position="30"/>
    </location>
</feature>
<protein>
    <submittedName>
        <fullName evidence="2">Uncharacterized protein</fullName>
    </submittedName>
</protein>
<organism evidence="2 3">
    <name type="scientific">Micromonospora coxensis</name>
    <dbReference type="NCBI Taxonomy" id="356852"/>
    <lineage>
        <taxon>Bacteria</taxon>
        <taxon>Bacillati</taxon>
        <taxon>Actinomycetota</taxon>
        <taxon>Actinomycetes</taxon>
        <taxon>Micromonosporales</taxon>
        <taxon>Micromonosporaceae</taxon>
        <taxon>Micromonospora</taxon>
    </lineage>
</organism>
<reference evidence="3" key="1">
    <citation type="submission" date="2016-06" db="EMBL/GenBank/DDBJ databases">
        <authorList>
            <person name="Varghese N."/>
            <person name="Submissions Spin"/>
        </authorList>
    </citation>
    <scope>NUCLEOTIDE SEQUENCE [LARGE SCALE GENOMIC DNA]</scope>
    <source>
        <strain evidence="3">DSM 45161</strain>
    </source>
</reference>
<gene>
    <name evidence="2" type="ORF">GA0070614_2973</name>
</gene>
<keyword evidence="3" id="KW-1185">Reference proteome</keyword>
<evidence type="ECO:0000256" key="1">
    <source>
        <dbReference type="SAM" id="SignalP"/>
    </source>
</evidence>
<dbReference type="Proteomes" id="UP000198215">
    <property type="component" value="Chromosome I"/>
</dbReference>
<dbReference type="PROSITE" id="PS51257">
    <property type="entry name" value="PROKAR_LIPOPROTEIN"/>
    <property type="match status" value="1"/>
</dbReference>
<name>A0A1C5IKL4_9ACTN</name>
<evidence type="ECO:0000313" key="3">
    <source>
        <dbReference type="Proteomes" id="UP000198215"/>
    </source>
</evidence>
<sequence length="491" mass="50824">MKLETSRTRKVVAAVTVLPVLLGLTACVDAKPTTSGDDLRYGAAPAPHPDVTLRPDVVVVPGGSGAVRAVTDGGLIWRLDPDAGNADLLAPGKVMFVTGRGVGRVIDARRDGQDLAVAIGPVDITDVIQDGEFTSEQPVSLAGATPYQFDDAFWSHPDASTPRSAPAATAALDHSPAATADALTSAGARPVTATLPLTTGSARAGELVAEGFCCADGVGARFSYRDSGLDLSGTIAFVMKQPSAKIHLVIDGAEVTAAELQIRGAAGIRVQVDATTRTGQNVHPVVFVPVTFSVPLESILGIPFSATVRQSIGIRTGFSAGHTTIRATGEYSLGGTMGFGYADGRFGPRWPGGLREKSSLVDSVDGTSVGANALLIDYDVKFFVGLGAVVFTAGLYAALTTTVGITRGSSIGFGGLQGLANREGCNRADLTINATYGIGYSIPALVVKVINFFLRIFNARPIAAEGGIPVPPPVVNLVNEHWITNRPVCRH</sequence>
<dbReference type="AlphaFoldDB" id="A0A1C5IKL4"/>
<keyword evidence="1" id="KW-0732">Signal</keyword>
<proteinExistence type="predicted"/>
<accession>A0A1C5IKL4</accession>
<dbReference type="EMBL" id="LT607753">
    <property type="protein sequence ID" value="SCG58882.1"/>
    <property type="molecule type" value="Genomic_DNA"/>
</dbReference>
<evidence type="ECO:0000313" key="2">
    <source>
        <dbReference type="EMBL" id="SCG58882.1"/>
    </source>
</evidence>